<evidence type="ECO:0000313" key="2">
    <source>
        <dbReference type="Proteomes" id="UP000779508"/>
    </source>
</evidence>
<gene>
    <name evidence="1" type="ORF">KQI88_11575</name>
</gene>
<comment type="caution">
    <text evidence="1">The sequence shown here is derived from an EMBL/GenBank/DDBJ whole genome shotgun (WGS) entry which is preliminary data.</text>
</comment>
<name>A0ABS6G3J1_9FIRM</name>
<dbReference type="EMBL" id="JAHLQK010000004">
    <property type="protein sequence ID" value="MBU5677050.1"/>
    <property type="molecule type" value="Genomic_DNA"/>
</dbReference>
<dbReference type="Pfam" id="PF10282">
    <property type="entry name" value="Lactonase"/>
    <property type="match status" value="1"/>
</dbReference>
<proteinExistence type="predicted"/>
<protein>
    <submittedName>
        <fullName evidence="1">Beta-propeller fold lactonase family protein</fullName>
    </submittedName>
</protein>
<sequence>MKCLSNDTLIISNFSDDSISVIDLVGGREIQRIKLCYNGQCSSSSQFGPHHIALDERSKLLYVPNSWHSSVSVVDLTSEKIIDTIFVGSCPSQVILCPKYNHIYVANTDSNSLSILSMDNLKLIIQLPTGEMPHGMAMTNDQERIFIGNYGSGEITEIETRTNERLKNHKVECNPWHLRIDASGEFLFAVNYSDQFSRKGKVVIYETKTLKEIKTITIGKMPVEATSDKTNEYLYITDSDMSCVHIYDIQNNKYSGEIKVNSMPHGIELDSEKGRLFVTSIQKNTVDIVDTHTRKVIQSISVGKEPTSIIKKSFI</sequence>
<keyword evidence="2" id="KW-1185">Reference proteome</keyword>
<reference evidence="1 2" key="1">
    <citation type="submission" date="2021-06" db="EMBL/GenBank/DDBJ databases">
        <authorList>
            <person name="Sun Q."/>
            <person name="Li D."/>
        </authorList>
    </citation>
    <scope>NUCLEOTIDE SEQUENCE [LARGE SCALE GENOMIC DNA]</scope>
    <source>
        <strain evidence="1 2">MSJ-5</strain>
    </source>
</reference>
<dbReference type="NCBIfam" id="TIGR02276">
    <property type="entry name" value="beta_rpt_yvtn"/>
    <property type="match status" value="1"/>
</dbReference>
<dbReference type="PANTHER" id="PTHR47197:SF3">
    <property type="entry name" value="DIHYDRO-HEME D1 DEHYDROGENASE"/>
    <property type="match status" value="1"/>
</dbReference>
<dbReference type="InterPro" id="IPR051200">
    <property type="entry name" value="Host-pathogen_enzymatic-act"/>
</dbReference>
<dbReference type="Proteomes" id="UP000779508">
    <property type="component" value="Unassembled WGS sequence"/>
</dbReference>
<dbReference type="InterPro" id="IPR011964">
    <property type="entry name" value="YVTN_b-propeller_repeat"/>
</dbReference>
<evidence type="ECO:0000313" key="1">
    <source>
        <dbReference type="EMBL" id="MBU5677050.1"/>
    </source>
</evidence>
<dbReference type="RefSeq" id="WP_216417467.1">
    <property type="nucleotide sequence ID" value="NZ_JAHLQK010000004.1"/>
</dbReference>
<organism evidence="1 2">
    <name type="scientific">Alkaliphilus flagellatus</name>
    <dbReference type="NCBI Taxonomy" id="2841507"/>
    <lineage>
        <taxon>Bacteria</taxon>
        <taxon>Bacillati</taxon>
        <taxon>Bacillota</taxon>
        <taxon>Clostridia</taxon>
        <taxon>Peptostreptococcales</taxon>
        <taxon>Natronincolaceae</taxon>
        <taxon>Alkaliphilus</taxon>
    </lineage>
</organism>
<accession>A0ABS6G3J1</accession>
<dbReference type="InterPro" id="IPR019405">
    <property type="entry name" value="Lactonase_7-beta_prop"/>
</dbReference>
<dbReference type="PANTHER" id="PTHR47197">
    <property type="entry name" value="PROTEIN NIRF"/>
    <property type="match status" value="1"/>
</dbReference>